<accession>A0A0D1XP22</accession>
<evidence type="ECO:0000313" key="9">
    <source>
        <dbReference type="EMBL" id="KIW04326.1"/>
    </source>
</evidence>
<keyword evidence="3 6" id="KW-0378">Hydrolase</keyword>
<dbReference type="GO" id="GO:0006508">
    <property type="term" value="P:proteolysis"/>
    <property type="evidence" value="ECO:0007669"/>
    <property type="project" value="UniProtKB-KW"/>
</dbReference>
<feature type="compositionally biased region" description="Basic residues" evidence="7">
    <location>
        <begin position="57"/>
        <end position="68"/>
    </location>
</feature>
<evidence type="ECO:0000256" key="3">
    <source>
        <dbReference type="ARBA" id="ARBA00022801"/>
    </source>
</evidence>
<feature type="region of interest" description="Disordered" evidence="7">
    <location>
        <begin position="1"/>
        <end position="70"/>
    </location>
</feature>
<sequence>MSRRAPRGEGPSSGEVPRYDGPTIPASRGQSPTRDETSRAPSLVEEQAPQAQQTRGPIKRRFPKKQHPQKTVDDFWSAFTSKTPGKAYSILPDNYYAKHAATHAPKGVKNALASYDEAKANCEAKVAKIVKECRRTNQKYTDPHFNIEADFRRWHTERPFADCLMGLLDTKTDLRPQSVKRVEDIFENPQFFIEGATANDVRQGKEGDCWFMSALCTLSNKDSLIQSICVARDEQVGVYGFVFHRDGEWISEVIDDKLYLIKEDFNDATLERNKWLELQNRTSPEEEYRAVMQTGSRALYFAQCSDPNETWLPLLEKAYAKAHGDYSALESGFVGEAIEDLTGGVTTEIFSTDILDKDKFWREELMQVNKTFLFGCGQMGGKHGMRNGILEKHAYSILEAREVNGERLLKLRNPWGNTEWRGAWSDGSAEWTPEWMQALNHKFGDDGVFWISYKDLLRNYQHIDRTRLFNSSWQVISSWTSVEVPWSVDYLDTRFDFTLAKKGEVVIVLQQLDDRYFRGLEGQYDFHLQFRLHKEDEEEYIVRSNPAYYMKRSVSTELELEAGKYTVLIKITAKRYPSDPTVEEVVAATCQTRREKLLNIGLSYDLAHAKGDFREIEHANKELEQKERRAKRRETAKKMHAARVLQHKKQKFRAMKMNLKKEAKAIAKMQRQADEQAKQEALEKGVEGMKFTSEPESIPDGLGINAGAAMGNGAVQPVRRQDSFDNAHGGTLPPSLITNPAPNGVRPRRDTRPASLSISSRSGPPSLNSTPRRDTLEPRPVSLHASSYGTPGIQVHRPSKPDGKLTLSDISDDDLSWDSELDEPDDSDLDNLDPCHGGVYGQGQPAANPPADEEDYAKDPWNAVCVVGLRIYTRDSGVTINVVRTDKKNRPMEQADFFRRGLDVDDASKDTSREPVSPISPSRGAQGMMSLAQAMSGTAGSGGSSPLDGPGWRPPRVLSPRLNGL</sequence>
<keyword evidence="2 6" id="KW-0645">Protease</keyword>
<dbReference type="VEuPathDB" id="FungiDB:PV09_04617"/>
<dbReference type="STRING" id="253628.A0A0D1XP22"/>
<dbReference type="GO" id="GO:0004198">
    <property type="term" value="F:calcium-dependent cysteine-type endopeptidase activity"/>
    <property type="evidence" value="ECO:0007669"/>
    <property type="project" value="InterPro"/>
</dbReference>
<dbReference type="Pfam" id="PF00648">
    <property type="entry name" value="Peptidase_C2"/>
    <property type="match status" value="2"/>
</dbReference>
<feature type="region of interest" description="Disordered" evidence="7">
    <location>
        <begin position="669"/>
        <end position="705"/>
    </location>
</feature>
<dbReference type="Gene3D" id="3.90.70.10">
    <property type="entry name" value="Cysteine proteinases"/>
    <property type="match status" value="1"/>
</dbReference>
<feature type="compositionally biased region" description="Low complexity" evidence="7">
    <location>
        <begin position="755"/>
        <end position="769"/>
    </location>
</feature>
<evidence type="ECO:0000256" key="1">
    <source>
        <dbReference type="ARBA" id="ARBA00007623"/>
    </source>
</evidence>
<evidence type="ECO:0000256" key="4">
    <source>
        <dbReference type="ARBA" id="ARBA00022807"/>
    </source>
</evidence>
<evidence type="ECO:0000256" key="5">
    <source>
        <dbReference type="PIRSR" id="PIRSR622684-1"/>
    </source>
</evidence>
<dbReference type="OrthoDB" id="424753at2759"/>
<dbReference type="EMBL" id="KN847541">
    <property type="protein sequence ID" value="KIW04326.1"/>
    <property type="molecule type" value="Genomic_DNA"/>
</dbReference>
<feature type="compositionally biased region" description="Basic and acidic residues" evidence="7">
    <location>
        <begin position="669"/>
        <end position="687"/>
    </location>
</feature>
<keyword evidence="10" id="KW-1185">Reference proteome</keyword>
<feature type="active site" evidence="5 6">
    <location>
        <position position="209"/>
    </location>
</feature>
<dbReference type="HOGENOM" id="CLU_006072_1_1_1"/>
<dbReference type="Proteomes" id="UP000053259">
    <property type="component" value="Unassembled WGS sequence"/>
</dbReference>
<name>A0A0D1XP22_9PEZI</name>
<dbReference type="CDD" id="cd00044">
    <property type="entry name" value="CysPc"/>
    <property type="match status" value="1"/>
</dbReference>
<protein>
    <recommendedName>
        <fullName evidence="8">Calpain catalytic domain-containing protein</fullName>
    </recommendedName>
</protein>
<evidence type="ECO:0000256" key="6">
    <source>
        <dbReference type="PROSITE-ProRule" id="PRU00239"/>
    </source>
</evidence>
<organism evidence="9 10">
    <name type="scientific">Verruconis gallopava</name>
    <dbReference type="NCBI Taxonomy" id="253628"/>
    <lineage>
        <taxon>Eukaryota</taxon>
        <taxon>Fungi</taxon>
        <taxon>Dikarya</taxon>
        <taxon>Ascomycota</taxon>
        <taxon>Pezizomycotina</taxon>
        <taxon>Dothideomycetes</taxon>
        <taxon>Pleosporomycetidae</taxon>
        <taxon>Venturiales</taxon>
        <taxon>Sympoventuriaceae</taxon>
        <taxon>Verruconis</taxon>
    </lineage>
</organism>
<feature type="region of interest" description="Disordered" evidence="7">
    <location>
        <begin position="722"/>
        <end position="830"/>
    </location>
</feature>
<dbReference type="PANTHER" id="PTHR10183">
    <property type="entry name" value="CALPAIN"/>
    <property type="match status" value="1"/>
</dbReference>
<evidence type="ECO:0000256" key="2">
    <source>
        <dbReference type="ARBA" id="ARBA00022670"/>
    </source>
</evidence>
<feature type="domain" description="Calpain catalytic" evidence="8">
    <location>
        <begin position="139"/>
        <end position="469"/>
    </location>
</feature>
<dbReference type="AlphaFoldDB" id="A0A0D1XP22"/>
<feature type="compositionally biased region" description="Acidic residues" evidence="7">
    <location>
        <begin position="810"/>
        <end position="830"/>
    </location>
</feature>
<dbReference type="SUPFAM" id="SSF54001">
    <property type="entry name" value="Cysteine proteinases"/>
    <property type="match status" value="1"/>
</dbReference>
<evidence type="ECO:0000256" key="7">
    <source>
        <dbReference type="SAM" id="MobiDB-lite"/>
    </source>
</evidence>
<reference evidence="9 10" key="1">
    <citation type="submission" date="2015-01" db="EMBL/GenBank/DDBJ databases">
        <title>The Genome Sequence of Ochroconis gallopava CBS43764.</title>
        <authorList>
            <consortium name="The Broad Institute Genomics Platform"/>
            <person name="Cuomo C."/>
            <person name="de Hoog S."/>
            <person name="Gorbushina A."/>
            <person name="Stielow B."/>
            <person name="Teixiera M."/>
            <person name="Abouelleil A."/>
            <person name="Chapman S.B."/>
            <person name="Priest M."/>
            <person name="Young S.K."/>
            <person name="Wortman J."/>
            <person name="Nusbaum C."/>
            <person name="Birren B."/>
        </authorList>
    </citation>
    <scope>NUCLEOTIDE SEQUENCE [LARGE SCALE GENOMIC DNA]</scope>
    <source>
        <strain evidence="9 10">CBS 43764</strain>
    </source>
</reference>
<dbReference type="SMART" id="SM00230">
    <property type="entry name" value="CysPc"/>
    <property type="match status" value="1"/>
</dbReference>
<feature type="compositionally biased region" description="Basic and acidic residues" evidence="7">
    <location>
        <begin position="899"/>
        <end position="913"/>
    </location>
</feature>
<dbReference type="RefSeq" id="XP_016214195.1">
    <property type="nucleotide sequence ID" value="XM_016357993.1"/>
</dbReference>
<dbReference type="InterPro" id="IPR038765">
    <property type="entry name" value="Papain-like_cys_pep_sf"/>
</dbReference>
<dbReference type="FunFam" id="3.90.70.10:FF:000072">
    <property type="entry name" value="Cysteine proteinase"/>
    <property type="match status" value="1"/>
</dbReference>
<dbReference type="InParanoid" id="A0A0D1XP22"/>
<feature type="active site" evidence="5 6">
    <location>
        <position position="393"/>
    </location>
</feature>
<comment type="similarity">
    <text evidence="1">Belongs to the peptidase C2 family.</text>
</comment>
<dbReference type="PANTHER" id="PTHR10183:SF379">
    <property type="entry name" value="CALPAIN-5"/>
    <property type="match status" value="1"/>
</dbReference>
<evidence type="ECO:0000259" key="8">
    <source>
        <dbReference type="PROSITE" id="PS50203"/>
    </source>
</evidence>
<dbReference type="InterPro" id="IPR022684">
    <property type="entry name" value="Calpain_cysteine_protease"/>
</dbReference>
<evidence type="ECO:0000313" key="10">
    <source>
        <dbReference type="Proteomes" id="UP000053259"/>
    </source>
</evidence>
<feature type="active site" evidence="5 6">
    <location>
        <position position="413"/>
    </location>
</feature>
<feature type="region of interest" description="Disordered" evidence="7">
    <location>
        <begin position="899"/>
        <end position="965"/>
    </location>
</feature>
<dbReference type="GeneID" id="27312590"/>
<dbReference type="InterPro" id="IPR001300">
    <property type="entry name" value="Peptidase_C2_calpain_cat"/>
</dbReference>
<proteinExistence type="inferred from homology"/>
<dbReference type="PROSITE" id="PS50203">
    <property type="entry name" value="CALPAIN_CAT"/>
    <property type="match status" value="1"/>
</dbReference>
<gene>
    <name evidence="9" type="ORF">PV09_04617</name>
</gene>
<dbReference type="PRINTS" id="PR00704">
    <property type="entry name" value="CALPAIN"/>
</dbReference>
<keyword evidence="4 6" id="KW-0788">Thiol protease</keyword>